<dbReference type="OrthoDB" id="1932894at2759"/>
<comment type="caution">
    <text evidence="4">The sequence shown here is derived from an EMBL/GenBank/DDBJ whole genome shotgun (WGS) entry which is preliminary data.</text>
</comment>
<dbReference type="InterPro" id="IPR006045">
    <property type="entry name" value="Cupin_1"/>
</dbReference>
<feature type="compositionally biased region" description="Basic and acidic residues" evidence="1">
    <location>
        <begin position="955"/>
        <end position="1087"/>
    </location>
</feature>
<feature type="compositionally biased region" description="Basic and acidic residues" evidence="1">
    <location>
        <begin position="1124"/>
        <end position="1141"/>
    </location>
</feature>
<feature type="domain" description="Cupin type-1" evidence="3">
    <location>
        <begin position="567"/>
        <end position="723"/>
    </location>
</feature>
<dbReference type="Pfam" id="PF00190">
    <property type="entry name" value="Cupin_1"/>
    <property type="match status" value="2"/>
</dbReference>
<dbReference type="Gene3D" id="2.60.120.10">
    <property type="entry name" value="Jelly Rolls"/>
    <property type="match status" value="4"/>
</dbReference>
<dbReference type="Proteomes" id="UP000796880">
    <property type="component" value="Unassembled WGS sequence"/>
</dbReference>
<evidence type="ECO:0000313" key="5">
    <source>
        <dbReference type="Proteomes" id="UP000796880"/>
    </source>
</evidence>
<organism evidence="4 5">
    <name type="scientific">Rhamnella rubrinervis</name>
    <dbReference type="NCBI Taxonomy" id="2594499"/>
    <lineage>
        <taxon>Eukaryota</taxon>
        <taxon>Viridiplantae</taxon>
        <taxon>Streptophyta</taxon>
        <taxon>Embryophyta</taxon>
        <taxon>Tracheophyta</taxon>
        <taxon>Spermatophyta</taxon>
        <taxon>Magnoliopsida</taxon>
        <taxon>eudicotyledons</taxon>
        <taxon>Gunneridae</taxon>
        <taxon>Pentapetalae</taxon>
        <taxon>rosids</taxon>
        <taxon>fabids</taxon>
        <taxon>Rosales</taxon>
        <taxon>Rhamnaceae</taxon>
        <taxon>rhamnoid group</taxon>
        <taxon>Rhamneae</taxon>
        <taxon>Rhamnella</taxon>
    </lineage>
</organism>
<dbReference type="InterPro" id="IPR011051">
    <property type="entry name" value="RmlC_Cupin_sf"/>
</dbReference>
<dbReference type="CDD" id="cd02244">
    <property type="entry name" value="cupin_7S_vicilin-like_N"/>
    <property type="match status" value="2"/>
</dbReference>
<gene>
    <name evidence="4" type="ORF">FNV43_RR17327</name>
</gene>
<feature type="domain" description="Cupin type-1" evidence="3">
    <location>
        <begin position="774"/>
        <end position="930"/>
    </location>
</feature>
<dbReference type="InterPro" id="IPR014710">
    <property type="entry name" value="RmlC-like_jellyroll"/>
</dbReference>
<feature type="signal peptide" evidence="2">
    <location>
        <begin position="1"/>
        <end position="24"/>
    </location>
</feature>
<feature type="domain" description="Cupin type-1" evidence="3">
    <location>
        <begin position="46"/>
        <end position="198"/>
    </location>
</feature>
<feature type="compositionally biased region" description="Acidic residues" evidence="1">
    <location>
        <begin position="1090"/>
        <end position="1099"/>
    </location>
</feature>
<evidence type="ECO:0000256" key="2">
    <source>
        <dbReference type="SAM" id="SignalP"/>
    </source>
</evidence>
<accession>A0A8K0DWW6</accession>
<sequence length="1151" mass="132567">MFNKKTLFFFLLLSLYNLSFPAEALNTNESTSGNGTAAPVGPVVTKDQRKPLVVTEYGEISAIDIEDGTRGPYHIQFFTLEPNSLFLPVLLHAEMVLYVHTGSGTLSWVDDEHDDFKTVSLRRGDIFRLKTGSVFYLQSELEPQREKLRINAIFANSDEDDPPLESSIGAYSSISDLVRGFDKKTLQAAFNVPEEVMELVTNIAENLAIIQAVATKQEKSWQSDAARFLKAFGGGIGNKKKKSTTAYNLLKAKPDFQNCNGWSLTVTKKKSHLLKHTNIGIFMVNLTKDSMMGPHWNPKATEISVVLQGSGMVRVVCPTISKNDNNTNCKNTRFRVEEGDVFSVTRYHPMAQLSFNNDSFVLMGFSVTTDKNHPQFLAGKGSVLRTLDRDIIAASFNVTHTTVDKILSPQKEFIILECTSCAEEEERFVEEEIEKEKEEEEEKRREEEEKRREEEEKEEEEERKREEEEEERRREEGEAKKREKEEELRREEEEKDRRREQDHPNNKILTKTPQFQTWAQTLPDTSHICPPAHHASPVSHLNIFRARKALNTNESTSGNGTAAPVGPVVTKDQRKSLVVTEYGEISAIDIEDGTRGPYHIQFFTLEPNSLFLPVLLHAEMVLYVHTGSGTLSWVDDEHDDFKTVSLRRGDIFRLKTGSVFYLQSELEPQSEKLRINAIFANSDEDDPPLESSIGAYSSISDLVRGFDKKTLQAAFNVPEEVVELVANTTESLVIVHAVPTKEKNSWQFEAVRFLKAFVGGIEENKKKKKSTRAYNLLHAKPDFHNCNGWSLTVTKKDSHLLKRINIGIFMVNLTKGSMMGPHWNPKATEISVVLHGSGMVRVVCPSIGKNNNTNCKSTRFRVQEGDAFSVTRYHPMAQISFNNDSFVFMGFSTTTGKNHPQFLAGKHSVLKTLDRDILAMSFNVTKPTIDKILAPQAESVILECTSCAEEEERLMVEETEKEKEEEEAKRREEEEKRREEEEARKREEEEKRKREEEEERKREEEEARKREEEEEARKREEEEKRKREEEEERKREEEEARKREEEEEAKKREEEEARKREEEEARKREEEEEEKKREEEEREREQEGGGGDEEAEWEQEDARRQEEERRRRRREEEEGGGGGEPEKLDAETMSEEQEKKGGRAYLKLWRV</sequence>
<dbReference type="SMART" id="SM00835">
    <property type="entry name" value="Cupin_1"/>
    <property type="match status" value="4"/>
</dbReference>
<evidence type="ECO:0000256" key="1">
    <source>
        <dbReference type="SAM" id="MobiDB-lite"/>
    </source>
</evidence>
<reference evidence="4" key="1">
    <citation type="submission" date="2020-03" db="EMBL/GenBank/DDBJ databases">
        <title>A high-quality chromosome-level genome assembly of a woody plant with both climbing and erect habits, Rhamnella rubrinervis.</title>
        <authorList>
            <person name="Lu Z."/>
            <person name="Yang Y."/>
            <person name="Zhu X."/>
            <person name="Sun Y."/>
        </authorList>
    </citation>
    <scope>NUCLEOTIDE SEQUENCE</scope>
    <source>
        <strain evidence="4">BYM</strain>
        <tissue evidence="4">Leaf</tissue>
    </source>
</reference>
<feature type="region of interest" description="Disordered" evidence="1">
    <location>
        <begin position="955"/>
        <end position="1151"/>
    </location>
</feature>
<feature type="compositionally biased region" description="Acidic residues" evidence="1">
    <location>
        <begin position="430"/>
        <end position="441"/>
    </location>
</feature>
<keyword evidence="5" id="KW-1185">Reference proteome</keyword>
<dbReference type="SUPFAM" id="SSF51182">
    <property type="entry name" value="RmlC-like cupins"/>
    <property type="match status" value="2"/>
</dbReference>
<proteinExistence type="predicted"/>
<feature type="compositionally biased region" description="Basic and acidic residues" evidence="1">
    <location>
        <begin position="1100"/>
        <end position="1109"/>
    </location>
</feature>
<dbReference type="EMBL" id="VOIH02000008">
    <property type="protein sequence ID" value="KAF3439052.1"/>
    <property type="molecule type" value="Genomic_DNA"/>
</dbReference>
<protein>
    <recommendedName>
        <fullName evidence="3">Cupin type-1 domain-containing protein</fullName>
    </recommendedName>
</protein>
<feature type="compositionally biased region" description="Basic and acidic residues" evidence="1">
    <location>
        <begin position="462"/>
        <end position="505"/>
    </location>
</feature>
<dbReference type="InterPro" id="IPR050253">
    <property type="entry name" value="Seed_Storage-Functional"/>
</dbReference>
<name>A0A8K0DWW6_9ROSA</name>
<keyword evidence="2" id="KW-0732">Signal</keyword>
<dbReference type="PANTHER" id="PTHR31189:SF7">
    <property type="entry name" value="OS03G0197300 PROTEIN"/>
    <property type="match status" value="1"/>
</dbReference>
<feature type="domain" description="Cupin type-1" evidence="3">
    <location>
        <begin position="247"/>
        <end position="404"/>
    </location>
</feature>
<evidence type="ECO:0000313" key="4">
    <source>
        <dbReference type="EMBL" id="KAF3439052.1"/>
    </source>
</evidence>
<dbReference type="CDD" id="cd02245">
    <property type="entry name" value="cupin_7S_vicilin-like_C"/>
    <property type="match status" value="2"/>
</dbReference>
<dbReference type="PANTHER" id="PTHR31189">
    <property type="entry name" value="OS03G0336100 PROTEIN-RELATED"/>
    <property type="match status" value="1"/>
</dbReference>
<feature type="compositionally biased region" description="Basic and acidic residues" evidence="1">
    <location>
        <begin position="442"/>
        <end position="454"/>
    </location>
</feature>
<dbReference type="AlphaFoldDB" id="A0A8K0DWW6"/>
<feature type="chain" id="PRO_5035469179" description="Cupin type-1 domain-containing protein" evidence="2">
    <location>
        <begin position="25"/>
        <end position="1151"/>
    </location>
</feature>
<feature type="region of interest" description="Disordered" evidence="1">
    <location>
        <begin position="430"/>
        <end position="514"/>
    </location>
</feature>
<evidence type="ECO:0000259" key="3">
    <source>
        <dbReference type="SMART" id="SM00835"/>
    </source>
</evidence>